<organism evidence="4 5">
    <name type="scientific">Micromonospora narathiwatensis</name>
    <dbReference type="NCBI Taxonomy" id="299146"/>
    <lineage>
        <taxon>Bacteria</taxon>
        <taxon>Bacillati</taxon>
        <taxon>Actinomycetota</taxon>
        <taxon>Actinomycetes</taxon>
        <taxon>Micromonosporales</taxon>
        <taxon>Micromonosporaceae</taxon>
        <taxon>Micromonospora</taxon>
    </lineage>
</organism>
<dbReference type="CDD" id="cd05829">
    <property type="entry name" value="Sortase_F"/>
    <property type="match status" value="1"/>
</dbReference>
<dbReference type="InterPro" id="IPR042001">
    <property type="entry name" value="Sortase_F"/>
</dbReference>
<evidence type="ECO:0000256" key="3">
    <source>
        <dbReference type="SAM" id="Phobius"/>
    </source>
</evidence>
<feature type="compositionally biased region" description="Basic and acidic residues" evidence="2">
    <location>
        <begin position="1"/>
        <end position="24"/>
    </location>
</feature>
<dbReference type="NCBIfam" id="NF033748">
    <property type="entry name" value="class_F_sortase"/>
    <property type="match status" value="1"/>
</dbReference>
<keyword evidence="3" id="KW-1133">Transmembrane helix</keyword>
<feature type="region of interest" description="Disordered" evidence="2">
    <location>
        <begin position="1"/>
        <end position="109"/>
    </location>
</feature>
<keyword evidence="3" id="KW-0812">Transmembrane</keyword>
<evidence type="ECO:0000313" key="4">
    <source>
        <dbReference type="EMBL" id="SBT49911.1"/>
    </source>
</evidence>
<name>A0A1A9A187_9ACTN</name>
<feature type="transmembrane region" description="Helical" evidence="3">
    <location>
        <begin position="165"/>
        <end position="184"/>
    </location>
</feature>
<feature type="region of interest" description="Disordered" evidence="2">
    <location>
        <begin position="126"/>
        <end position="147"/>
    </location>
</feature>
<dbReference type="InterPro" id="IPR023365">
    <property type="entry name" value="Sortase_dom-sf"/>
</dbReference>
<keyword evidence="3" id="KW-0472">Membrane</keyword>
<evidence type="ECO:0000256" key="1">
    <source>
        <dbReference type="ARBA" id="ARBA00022801"/>
    </source>
</evidence>
<dbReference type="Pfam" id="PF04203">
    <property type="entry name" value="Sortase"/>
    <property type="match status" value="1"/>
</dbReference>
<dbReference type="Gene3D" id="2.40.260.10">
    <property type="entry name" value="Sortase"/>
    <property type="match status" value="1"/>
</dbReference>
<accession>A0A1A9A187</accession>
<dbReference type="GO" id="GO:0016787">
    <property type="term" value="F:hydrolase activity"/>
    <property type="evidence" value="ECO:0007669"/>
    <property type="project" value="UniProtKB-KW"/>
</dbReference>
<dbReference type="Proteomes" id="UP000198765">
    <property type="component" value="Chromosome I"/>
</dbReference>
<keyword evidence="1" id="KW-0378">Hydrolase</keyword>
<reference evidence="4 5" key="1">
    <citation type="submission" date="2016-06" db="EMBL/GenBank/DDBJ databases">
        <authorList>
            <person name="Kjaerup R.B."/>
            <person name="Dalgaard T.S."/>
            <person name="Juul-Madsen H.R."/>
        </authorList>
    </citation>
    <scope>NUCLEOTIDE SEQUENCE [LARGE SCALE GENOMIC DNA]</scope>
    <source>
        <strain evidence="4 5">DSM 45248</strain>
    </source>
</reference>
<protein>
    <submittedName>
        <fullName evidence="4">Sortase family protein</fullName>
    </submittedName>
</protein>
<evidence type="ECO:0000313" key="5">
    <source>
        <dbReference type="Proteomes" id="UP000198765"/>
    </source>
</evidence>
<dbReference type="InterPro" id="IPR005754">
    <property type="entry name" value="Sortase"/>
</dbReference>
<feature type="compositionally biased region" description="Polar residues" evidence="2">
    <location>
        <begin position="131"/>
        <end position="140"/>
    </location>
</feature>
<evidence type="ECO:0000256" key="2">
    <source>
        <dbReference type="SAM" id="MobiDB-lite"/>
    </source>
</evidence>
<dbReference type="EMBL" id="LT594324">
    <property type="protein sequence ID" value="SBT49911.1"/>
    <property type="molecule type" value="Genomic_DNA"/>
</dbReference>
<dbReference type="AlphaFoldDB" id="A0A1A9A187"/>
<dbReference type="PATRIC" id="fig|299146.4.peg.3718"/>
<sequence>MIRPRGGDHTVRLHGDGHRPDHRTVGNGDSTRVHGDGHRPDQQAAANRDGVRTSQIHGDGHRPNRRTAGNRDDDRSTRIRQDGRRGSGNHAANRAGGSDARRGRTGGRLRTALRLAARASRRLVRAAGHASTASVATTGSPARPVPVRPTRATARWRYAARRGPGAPVVVIATLMVLIMSMLGVERVTGVTVLPDRLFAGIRPPPKRFPVLPASPPTDITISKLDLRAPVHRVGIARDGTIAVPEIEKAGEAGWYDQGPTPGQYGPAVIVGHVDTTTGPAVFHDLKRLGDGDRVEVTREDHSVAVFEVTSVQRYDKERLPADEIFGDFSRPNLRLITCGGRWVGGATGYADNLVVYASLVDSRGP</sequence>
<dbReference type="OrthoDB" id="525039at2"/>
<feature type="compositionally biased region" description="Basic and acidic residues" evidence="2">
    <location>
        <begin position="69"/>
        <end position="85"/>
    </location>
</feature>
<gene>
    <name evidence="4" type="ORF">GA0070621_3591</name>
</gene>
<keyword evidence="5" id="KW-1185">Reference proteome</keyword>
<proteinExistence type="predicted"/>
<dbReference type="SUPFAM" id="SSF63817">
    <property type="entry name" value="Sortase"/>
    <property type="match status" value="1"/>
</dbReference>
<feature type="compositionally biased region" description="Basic and acidic residues" evidence="2">
    <location>
        <begin position="31"/>
        <end position="41"/>
    </location>
</feature>